<dbReference type="InterPro" id="IPR020568">
    <property type="entry name" value="Ribosomal_Su5_D2-typ_SF"/>
</dbReference>
<proteinExistence type="predicted"/>
<evidence type="ECO:0000256" key="2">
    <source>
        <dbReference type="ARBA" id="ARBA00012958"/>
    </source>
</evidence>
<dbReference type="InterPro" id="IPR035102">
    <property type="entry name" value="Phosphomevalonate_kinase"/>
</dbReference>
<dbReference type="PANTHER" id="PTHR31814">
    <property type="match status" value="1"/>
</dbReference>
<dbReference type="Gene3D" id="3.30.70.890">
    <property type="entry name" value="GHMP kinase, C-terminal domain"/>
    <property type="match status" value="1"/>
</dbReference>
<dbReference type="EMBL" id="CP022316">
    <property type="protein sequence ID" value="ASK65658.1"/>
    <property type="molecule type" value="Genomic_DNA"/>
</dbReference>
<dbReference type="Pfam" id="PF00288">
    <property type="entry name" value="GHMP_kinases_N"/>
    <property type="match status" value="1"/>
</dbReference>
<dbReference type="PANTHER" id="PTHR31814:SF2">
    <property type="entry name" value="PHOSPHOMEVALONATE KINASE"/>
    <property type="match status" value="1"/>
</dbReference>
<sequence>MIVTRAPGKLFIAGEYAVVEPGEPAVLIAVDRFLTVRLTPSDDAGRVHSREYGLAPVVWTRAEGSTNPVSIVLERHPYDYVVSAMTLMERLRDERGLPGHYFDLHIESDLDDSSGRKFGLGSSAAVTVAVVSALDRFYDMGLTQSERFRLALLSTIMVAPDASGGDVAASTFGGWIRYTAPDRVTLRDSLERHGVTRALTSPGWSPHRVDRLPDPSSLELLVGWTGSPASTERLVGGVRPSKGRSASPYESFIEESRECVDALVESLRADDGPRALEVISRARRLLQHLGETRGIRIETDELRLLCDLAEQHSTAGKPSGAGGGDCGIVLAPADAPLGALLSAWESHGIRRLDMSVQDPEDATAELDEAAGLRAGEEVRR</sequence>
<dbReference type="InterPro" id="IPR006204">
    <property type="entry name" value="GHMP_kinase_N_dom"/>
</dbReference>
<feature type="compositionally biased region" description="Acidic residues" evidence="7">
    <location>
        <begin position="359"/>
        <end position="368"/>
    </location>
</feature>
<dbReference type="EC" id="2.7.4.2" evidence="2"/>
<dbReference type="InterPro" id="IPR013750">
    <property type="entry name" value="GHMP_kinase_C_dom"/>
</dbReference>
<dbReference type="OrthoDB" id="1522677at2"/>
<dbReference type="UniPathway" id="UPA00057">
    <property type="reaction ID" value="UER00099"/>
</dbReference>
<keyword evidence="5 10" id="KW-0418">Kinase</keyword>
<accession>A0A220UBR2</accession>
<dbReference type="Proteomes" id="UP000198398">
    <property type="component" value="Chromosome"/>
</dbReference>
<evidence type="ECO:0000256" key="7">
    <source>
        <dbReference type="SAM" id="MobiDB-lite"/>
    </source>
</evidence>
<evidence type="ECO:0000256" key="1">
    <source>
        <dbReference type="ARBA" id="ARBA00005017"/>
    </source>
</evidence>
<dbReference type="SUPFAM" id="SSF54211">
    <property type="entry name" value="Ribosomal protein S5 domain 2-like"/>
    <property type="match status" value="1"/>
</dbReference>
<keyword evidence="6" id="KW-0067">ATP-binding</keyword>
<keyword evidence="11" id="KW-1185">Reference proteome</keyword>
<dbReference type="RefSeq" id="WP_089064899.1">
    <property type="nucleotide sequence ID" value="NZ_CP022316.1"/>
</dbReference>
<name>A0A220UBR2_9MICO</name>
<dbReference type="AlphaFoldDB" id="A0A220UBR2"/>
<evidence type="ECO:0000259" key="8">
    <source>
        <dbReference type="Pfam" id="PF00288"/>
    </source>
</evidence>
<dbReference type="Pfam" id="PF08544">
    <property type="entry name" value="GHMP_kinases_C"/>
    <property type="match status" value="1"/>
</dbReference>
<evidence type="ECO:0000313" key="10">
    <source>
        <dbReference type="EMBL" id="ASK65658.1"/>
    </source>
</evidence>
<evidence type="ECO:0000259" key="9">
    <source>
        <dbReference type="Pfam" id="PF08544"/>
    </source>
</evidence>
<dbReference type="GO" id="GO:0005524">
    <property type="term" value="F:ATP binding"/>
    <property type="evidence" value="ECO:0007669"/>
    <property type="project" value="UniProtKB-KW"/>
</dbReference>
<dbReference type="GO" id="GO:0004631">
    <property type="term" value="F:phosphomevalonate kinase activity"/>
    <property type="evidence" value="ECO:0007669"/>
    <property type="project" value="UniProtKB-EC"/>
</dbReference>
<dbReference type="PRINTS" id="PR00959">
    <property type="entry name" value="MEVGALKINASE"/>
</dbReference>
<dbReference type="SUPFAM" id="SSF55060">
    <property type="entry name" value="GHMP Kinase, C-terminal domain"/>
    <property type="match status" value="1"/>
</dbReference>
<evidence type="ECO:0000313" key="11">
    <source>
        <dbReference type="Proteomes" id="UP000198398"/>
    </source>
</evidence>
<feature type="domain" description="GHMP kinase N-terminal" evidence="8">
    <location>
        <begin position="87"/>
        <end position="174"/>
    </location>
</feature>
<keyword evidence="4" id="KW-0547">Nucleotide-binding</keyword>
<comment type="pathway">
    <text evidence="1">Isoprenoid biosynthesis; isopentenyl diphosphate biosynthesis via mevalonate pathway; isopentenyl diphosphate from (R)-mevalonate: step 2/3.</text>
</comment>
<feature type="region of interest" description="Disordered" evidence="7">
    <location>
        <begin position="359"/>
        <end position="380"/>
    </location>
</feature>
<protein>
    <recommendedName>
        <fullName evidence="2">phosphomevalonate kinase</fullName>
        <ecNumber evidence="2">2.7.4.2</ecNumber>
    </recommendedName>
</protein>
<dbReference type="Gene3D" id="3.30.230.10">
    <property type="match status" value="1"/>
</dbReference>
<dbReference type="NCBIfam" id="TIGR01220">
    <property type="entry name" value="Pmev_kin_Gr_pos"/>
    <property type="match status" value="1"/>
</dbReference>
<reference evidence="11" key="1">
    <citation type="submission" date="2017-07" db="EMBL/GenBank/DDBJ databases">
        <title>Brachybacterium sp. VR2415.</title>
        <authorList>
            <person name="Tak E.J."/>
            <person name="Bae J.-W."/>
        </authorList>
    </citation>
    <scope>NUCLEOTIDE SEQUENCE [LARGE SCALE GENOMIC DNA]</scope>
    <source>
        <strain evidence="11">VR2415</strain>
    </source>
</reference>
<gene>
    <name evidence="10" type="ORF">CFK39_07210</name>
</gene>
<organism evidence="10 11">
    <name type="scientific">Brachybacterium avium</name>
    <dbReference type="NCBI Taxonomy" id="2017485"/>
    <lineage>
        <taxon>Bacteria</taxon>
        <taxon>Bacillati</taxon>
        <taxon>Actinomycetota</taxon>
        <taxon>Actinomycetes</taxon>
        <taxon>Micrococcales</taxon>
        <taxon>Dermabacteraceae</taxon>
        <taxon>Brachybacterium</taxon>
    </lineage>
</organism>
<dbReference type="InterPro" id="IPR036554">
    <property type="entry name" value="GHMP_kinase_C_sf"/>
</dbReference>
<dbReference type="GO" id="GO:0019287">
    <property type="term" value="P:isopentenyl diphosphate biosynthetic process, mevalonate pathway"/>
    <property type="evidence" value="ECO:0007669"/>
    <property type="project" value="UniProtKB-UniPathway"/>
</dbReference>
<evidence type="ECO:0000256" key="6">
    <source>
        <dbReference type="ARBA" id="ARBA00022840"/>
    </source>
</evidence>
<evidence type="ECO:0000256" key="4">
    <source>
        <dbReference type="ARBA" id="ARBA00022741"/>
    </source>
</evidence>
<feature type="domain" description="GHMP kinase C-terminal" evidence="9">
    <location>
        <begin position="284"/>
        <end position="348"/>
    </location>
</feature>
<dbReference type="InterPro" id="IPR014721">
    <property type="entry name" value="Ribsml_uS5_D2-typ_fold_subgr"/>
</dbReference>
<dbReference type="KEGG" id="brv:CFK39_07210"/>
<dbReference type="InterPro" id="IPR005917">
    <property type="entry name" value="Pmev_kinase_bact"/>
</dbReference>
<evidence type="ECO:0000256" key="5">
    <source>
        <dbReference type="ARBA" id="ARBA00022777"/>
    </source>
</evidence>
<keyword evidence="3" id="KW-0808">Transferase</keyword>
<evidence type="ECO:0000256" key="3">
    <source>
        <dbReference type="ARBA" id="ARBA00022679"/>
    </source>
</evidence>